<dbReference type="Proteomes" id="UP001165186">
    <property type="component" value="Unassembled WGS sequence"/>
</dbReference>
<sequence>MREENKPKIMLWLCAAQFLISIIVVGLNAPARTFVRLHIGEDTFVAGHYTQERKVRDSHFTLHLWSIELACASGVVGILMFVILLITICLTGWSRLQRKIRNPQALKVDNENPLSRPAEVRNAASKMVFLHPRVIISGCLLVCLFFSMAACLSVFIANGTSDNFDPAKVLRGDARIGSFNIEHYICQLLLLWTREEQGPTSSIMLIQERCMLTKYARWATLLSAVFAIFQFFFCIWVLDVISQPVKSRSEAQRVRDWLDNRNKNKDRDSSEKQPTVARVAGRLTCWRDTVCDGPSEAAFPGPWDDNIYAPSSRTVQPKAILSLANASETSSYPGPATLTGNGSALVFDFGLEVGGIVHLSYTASGSGVLGLAFSEAKNWIGLASDSSNGLFKSGDLAIYDAPFAGTGNHSYTMPDEKLRGGFRYLTLFLLTNSTDASIDIGDVDLEIAFQPTWSNLRAYNGYFHSSDELLNRIWYAGAYTLQTNAVPVNTGRAWPALSAGWANNGSLANGSTVIVDGAKRDRAVWPGDMGVAVPAAFVSTGELESVRAALEVMFDYQEADGAIPEAGPPLLQKGSDTYHMWTMIGTYNYVLYSGDLDFLALVWERYLKAMDYVYAKVDDSGLLNVTGTRDWARWQQGWNNTEANMILYHTLTTAATLSDWATNTTNSTLSTTFQSRASSLRTAINTHTWDATASLYRDNATLTALHPQDANALSLYFSVATPNTTALISTGLTQNWTPIGAEAPELPGNISPFISSLELHGHCAAGRADRALALARRAWGWYANHPNGTGSTVIEGYLTNGSFGYRSSRGYAFDASYVSHAHGWSAGPTSVLTDKQALAKTA</sequence>
<gene>
    <name evidence="1" type="primary">g2905</name>
    <name evidence="1" type="ORF">NpPPO83_00002905</name>
</gene>
<dbReference type="EMBL" id="BSXG01000038">
    <property type="protein sequence ID" value="GME27550.1"/>
    <property type="molecule type" value="Genomic_DNA"/>
</dbReference>
<evidence type="ECO:0000313" key="1">
    <source>
        <dbReference type="EMBL" id="GME27550.1"/>
    </source>
</evidence>
<keyword evidence="2" id="KW-1185">Reference proteome</keyword>
<accession>A0ACB5S490</accession>
<name>A0ACB5S490_9PEZI</name>
<reference evidence="1" key="1">
    <citation type="submission" date="2024-09" db="EMBL/GenBank/DDBJ databases">
        <title>Draft Genome Sequences of Neofusicoccum parvum.</title>
        <authorList>
            <person name="Ashida A."/>
            <person name="Camagna M."/>
            <person name="Tanaka A."/>
            <person name="Takemoto D."/>
        </authorList>
    </citation>
    <scope>NUCLEOTIDE SEQUENCE</scope>
    <source>
        <strain evidence="1">PPO83</strain>
    </source>
</reference>
<evidence type="ECO:0000313" key="2">
    <source>
        <dbReference type="Proteomes" id="UP001165186"/>
    </source>
</evidence>
<protein>
    <submittedName>
        <fullName evidence="1">Alpha-l-rhamnosidase protein</fullName>
    </submittedName>
</protein>
<proteinExistence type="predicted"/>
<comment type="caution">
    <text evidence="1">The sequence shown here is derived from an EMBL/GenBank/DDBJ whole genome shotgun (WGS) entry which is preliminary data.</text>
</comment>
<organism evidence="1 2">
    <name type="scientific">Neofusicoccum parvum</name>
    <dbReference type="NCBI Taxonomy" id="310453"/>
    <lineage>
        <taxon>Eukaryota</taxon>
        <taxon>Fungi</taxon>
        <taxon>Dikarya</taxon>
        <taxon>Ascomycota</taxon>
        <taxon>Pezizomycotina</taxon>
        <taxon>Dothideomycetes</taxon>
        <taxon>Dothideomycetes incertae sedis</taxon>
        <taxon>Botryosphaeriales</taxon>
        <taxon>Botryosphaeriaceae</taxon>
        <taxon>Neofusicoccum</taxon>
    </lineage>
</organism>